<proteinExistence type="predicted"/>
<evidence type="ECO:0000313" key="2">
    <source>
        <dbReference type="Proteomes" id="UP000000383"/>
    </source>
</evidence>
<gene>
    <name evidence="1" type="ordered locus">M301_2199</name>
</gene>
<dbReference type="AlphaFoldDB" id="D7DL95"/>
<dbReference type="HOGENOM" id="CLU_594246_0_0_4"/>
<accession>D7DL95</accession>
<dbReference type="Proteomes" id="UP000000383">
    <property type="component" value="Chromosome"/>
</dbReference>
<dbReference type="eggNOG" id="ENOG502Z9BF">
    <property type="taxonomic scope" value="Bacteria"/>
</dbReference>
<dbReference type="RefSeq" id="WP_013148874.1">
    <property type="nucleotide sequence ID" value="NC_014207.1"/>
</dbReference>
<sequence>MQFQDHQNDQNSTSLKLLNQTCAVLGEFEPPARSVSADGRSEVAQCGEVSETVDAPPLLAKALEGTPPSNTVPLNYNPKTFKALRYGIDSLYVSYPGVIAEDWDKKLAKLKEQAQSEDETQQALAQVVIGQHIFEVKDKGKGRFSYVLVDNSFYLQASNGKSKALPMAYVQISSEYLAHVGVEQAEKSLQFIVKTLGLVHEPANISRVDLFVDLCADLAMDSFDPLQSWITRTQSIDLHYRYNKFSGWSFGMGGEIGARLYDKTLEVEKKSKKFYLHDFWKAEGWVGQQTVWRMEFEAKREVLKQLGIYKMSNLLELQSALWLYLTQDWLRLAIPSPTDSNQTRWLNHPLWDDISQVFNNDKEQQKLKRFSSARVPEDERLFVHGLGGITSFMAREGIEDLGEGIGEYLHQAQDFHEKRAIILGTGMNEYVTKKVKSKNRRFNSINNRQDNFSDKHQVIESARAYREHSEGDQ</sequence>
<evidence type="ECO:0008006" key="3">
    <source>
        <dbReference type="Google" id="ProtNLM"/>
    </source>
</evidence>
<dbReference type="KEGG" id="meh:M301_2199"/>
<protein>
    <recommendedName>
        <fullName evidence="3">Replication initiation factor</fullName>
    </recommendedName>
</protein>
<reference evidence="1 2" key="2">
    <citation type="journal article" date="2011" name="J. Bacteriol.">
        <title>Genomes of three methylotrophs from a single niche uncover genetic and metabolic divergence of Methylophilaceae.</title>
        <authorList>
            <person name="Lapidus A."/>
            <person name="Clum A."/>
            <person name="Labutti K."/>
            <person name="Kaluzhnaya M.G."/>
            <person name="Lim S."/>
            <person name="Beck D.A."/>
            <person name="Glavina Del Rio T."/>
            <person name="Nolan M."/>
            <person name="Mavromatis K."/>
            <person name="Huntemann M."/>
            <person name="Lucas S."/>
            <person name="Lidstrom M.E."/>
            <person name="Ivanova N."/>
            <person name="Chistoserdova L."/>
        </authorList>
    </citation>
    <scope>NUCLEOTIDE SEQUENCE [LARGE SCALE GENOMIC DNA]</scope>
    <source>
        <strain evidence="1 2">301</strain>
    </source>
</reference>
<name>D7DL95_METV0</name>
<dbReference type="OrthoDB" id="5396022at2"/>
<reference evidence="2" key="1">
    <citation type="submission" date="2010-05" db="EMBL/GenBank/DDBJ databases">
        <title>Complete sequence of Methylotenera sp. 301.</title>
        <authorList>
            <person name="Lucas S."/>
            <person name="Copeland A."/>
            <person name="Lapidus A."/>
            <person name="Cheng J.-F."/>
            <person name="Bruce D."/>
            <person name="Goodwin L."/>
            <person name="Pitluck S."/>
            <person name="Clum A."/>
            <person name="Land M."/>
            <person name="Hauser L."/>
            <person name="Kyrpides N."/>
            <person name="Ivanova N."/>
            <person name="Chistoservova L."/>
            <person name="Kalyuzhnaya M."/>
            <person name="Woyke T."/>
        </authorList>
    </citation>
    <scope>NUCLEOTIDE SEQUENCE [LARGE SCALE GENOMIC DNA]</scope>
    <source>
        <strain evidence="2">301</strain>
    </source>
</reference>
<organism evidence="1 2">
    <name type="scientific">Methylotenera versatilis (strain 301)</name>
    <dbReference type="NCBI Taxonomy" id="666681"/>
    <lineage>
        <taxon>Bacteria</taxon>
        <taxon>Pseudomonadati</taxon>
        <taxon>Pseudomonadota</taxon>
        <taxon>Betaproteobacteria</taxon>
        <taxon>Nitrosomonadales</taxon>
        <taxon>Methylophilaceae</taxon>
        <taxon>Methylotenera</taxon>
    </lineage>
</organism>
<evidence type="ECO:0000313" key="1">
    <source>
        <dbReference type="EMBL" id="ADI30566.1"/>
    </source>
</evidence>
<dbReference type="STRING" id="666681.M301_2199"/>
<keyword evidence="2" id="KW-1185">Reference proteome</keyword>
<dbReference type="EMBL" id="CP002056">
    <property type="protein sequence ID" value="ADI30566.1"/>
    <property type="molecule type" value="Genomic_DNA"/>
</dbReference>